<gene>
    <name evidence="2" type="ORF">DCF19_15800</name>
</gene>
<proteinExistence type="predicted"/>
<dbReference type="Proteomes" id="UP000249467">
    <property type="component" value="Unassembled WGS sequence"/>
</dbReference>
<dbReference type="PANTHER" id="PTHR36973">
    <property type="entry name" value="SLL1456 PROTEIN-RELATED"/>
    <property type="match status" value="1"/>
</dbReference>
<feature type="domain" description="Methyltransferase FkbM" evidence="1">
    <location>
        <begin position="74"/>
        <end position="202"/>
    </location>
</feature>
<keyword evidence="2" id="KW-0808">Transferase</keyword>
<evidence type="ECO:0000259" key="1">
    <source>
        <dbReference type="Pfam" id="PF05050"/>
    </source>
</evidence>
<dbReference type="NCBIfam" id="TIGR01444">
    <property type="entry name" value="fkbM_fam"/>
    <property type="match status" value="1"/>
</dbReference>
<dbReference type="GO" id="GO:0032259">
    <property type="term" value="P:methylation"/>
    <property type="evidence" value="ECO:0007669"/>
    <property type="project" value="UniProtKB-KW"/>
</dbReference>
<name>A0A2W4W0F0_9CYAN</name>
<evidence type="ECO:0000313" key="3">
    <source>
        <dbReference type="Proteomes" id="UP000249467"/>
    </source>
</evidence>
<dbReference type="Pfam" id="PF05050">
    <property type="entry name" value="Methyltransf_21"/>
    <property type="match status" value="1"/>
</dbReference>
<dbReference type="PANTHER" id="PTHR36973:SF4">
    <property type="entry name" value="NODULATION PROTEIN"/>
    <property type="match status" value="1"/>
</dbReference>
<dbReference type="EMBL" id="QBML01000022">
    <property type="protein sequence ID" value="PZO38664.1"/>
    <property type="molecule type" value="Genomic_DNA"/>
</dbReference>
<dbReference type="InterPro" id="IPR029063">
    <property type="entry name" value="SAM-dependent_MTases_sf"/>
</dbReference>
<dbReference type="GO" id="GO:0008171">
    <property type="term" value="F:O-methyltransferase activity"/>
    <property type="evidence" value="ECO:0007669"/>
    <property type="project" value="TreeGrafter"/>
</dbReference>
<dbReference type="AlphaFoldDB" id="A0A2W4W0F0"/>
<protein>
    <submittedName>
        <fullName evidence="2">FkbM family methyltransferase</fullName>
    </submittedName>
</protein>
<organism evidence="2 3">
    <name type="scientific">Pseudanabaena frigida</name>
    <dbReference type="NCBI Taxonomy" id="945775"/>
    <lineage>
        <taxon>Bacteria</taxon>
        <taxon>Bacillati</taxon>
        <taxon>Cyanobacteriota</taxon>
        <taxon>Cyanophyceae</taxon>
        <taxon>Pseudanabaenales</taxon>
        <taxon>Pseudanabaenaceae</taxon>
        <taxon>Pseudanabaena</taxon>
    </lineage>
</organism>
<keyword evidence="2" id="KW-0489">Methyltransferase</keyword>
<dbReference type="InterPro" id="IPR053188">
    <property type="entry name" value="FkbM_Methyltransferase"/>
</dbReference>
<reference evidence="2 3" key="2">
    <citation type="submission" date="2018-06" db="EMBL/GenBank/DDBJ databases">
        <title>Metagenomic assembly of (sub)arctic Cyanobacteria and their associated microbiome from non-axenic cultures.</title>
        <authorList>
            <person name="Baurain D."/>
        </authorList>
    </citation>
    <scope>NUCLEOTIDE SEQUENCE [LARGE SCALE GENOMIC DNA]</scope>
    <source>
        <strain evidence="2">ULC066bin1</strain>
    </source>
</reference>
<reference evidence="2 3" key="1">
    <citation type="submission" date="2018-04" db="EMBL/GenBank/DDBJ databases">
        <authorList>
            <person name="Go L.Y."/>
            <person name="Mitchell J.A."/>
        </authorList>
    </citation>
    <scope>NUCLEOTIDE SEQUENCE [LARGE SCALE GENOMIC DNA]</scope>
    <source>
        <strain evidence="2">ULC066bin1</strain>
    </source>
</reference>
<dbReference type="SUPFAM" id="SSF53335">
    <property type="entry name" value="S-adenosyl-L-methionine-dependent methyltransferases"/>
    <property type="match status" value="1"/>
</dbReference>
<accession>A0A2W4W0F0</accession>
<sequence length="336" mass="38468">MAFFLDNLKKNGYLENIHITICNVGSRKLYIQDDYASQGWQIFAPNLSIYGFDADADACDEANADIEARHINWQEIHIPLALGKAIEERTLYVTKHPMCSSLYPPNEPYLARFVRLSELVDLDFSFEIDTTTLDDFCQNEGINEIDFLQIDVQGADLDVLEGASQILNDTLAIQIEVEFSHIYSNQPLFADVDTFLRKHDFTLFDIAQSYRLRKRSPIRSTSRAGQLLWGEAFYFRDLICENVDKKLQSPERLLKLACIADIMNFPDYTLEILEYLTLQYGEDSNYNFADTIIESLAQVPDLVNQGLDSLPVVAKIRDYATNSDTYFTQKNVIAED</sequence>
<dbReference type="InterPro" id="IPR006342">
    <property type="entry name" value="FkbM_mtfrase"/>
</dbReference>
<comment type="caution">
    <text evidence="2">The sequence shown here is derived from an EMBL/GenBank/DDBJ whole genome shotgun (WGS) entry which is preliminary data.</text>
</comment>
<evidence type="ECO:0000313" key="2">
    <source>
        <dbReference type="EMBL" id="PZO38664.1"/>
    </source>
</evidence>
<dbReference type="Gene3D" id="3.40.50.150">
    <property type="entry name" value="Vaccinia Virus protein VP39"/>
    <property type="match status" value="1"/>
</dbReference>